<protein>
    <submittedName>
        <fullName evidence="2">Uncharacterized protein</fullName>
    </submittedName>
</protein>
<feature type="compositionally biased region" description="Acidic residues" evidence="1">
    <location>
        <begin position="505"/>
        <end position="516"/>
    </location>
</feature>
<sequence length="516" mass="56462">MANQLQCESDHSSCTNNNNNYDTHDDAAVEMASPACYRGIIPNANGYADDGFDRFLKEKEDIAPSNTLQAEHEHDTPSFAASGSMTYSASSEQDSCGTLSRDGMDAVDMDDDDDDGFGDFETFTSPSSSTIEQNDVVFSTMDEALDQWKTLLAKVFPGSPSPKVDEDWVGNDMTSIRRYVLEEAHESIHSRITWTAVTHAMDDDTGVPKVRWNHSKIEDMYLSALNCKRQKDPVPLVPSTLSITGEPDRDDIPSTPPPMTAPSTFPDTQQSKQPTTPSSSRRSSFGFSFARFLPRLSTSSLPRSDSSAPTSASSPTTNKRFSLSSHPARISNDIIGRTSPTPSSPPPPPEIASNSNPLSKPTMMHNIHHSSATMKRHSMPITTTRTTTMKINTSLANQNLLDLDDDDGVTISSPPAARSLFSFTPLTPTAVYHSIPPATTQSSIPENKQQQNLEEDDFGDFEQATMENDNKAGSATTATTHVQQSDTTKEDDDFGDFMQSHDTKNDDDDWGEWSSA</sequence>
<organism evidence="2 3">
    <name type="scientific">Lichtheimia ornata</name>
    <dbReference type="NCBI Taxonomy" id="688661"/>
    <lineage>
        <taxon>Eukaryota</taxon>
        <taxon>Fungi</taxon>
        <taxon>Fungi incertae sedis</taxon>
        <taxon>Mucoromycota</taxon>
        <taxon>Mucoromycotina</taxon>
        <taxon>Mucoromycetes</taxon>
        <taxon>Mucorales</taxon>
        <taxon>Lichtheimiaceae</taxon>
        <taxon>Lichtheimia</taxon>
    </lineage>
</organism>
<evidence type="ECO:0000313" key="2">
    <source>
        <dbReference type="EMBL" id="KAJ8662834.1"/>
    </source>
</evidence>
<feature type="region of interest" description="Disordered" evidence="1">
    <location>
        <begin position="434"/>
        <end position="516"/>
    </location>
</feature>
<dbReference type="RefSeq" id="XP_058347747.1">
    <property type="nucleotide sequence ID" value="XM_058481109.1"/>
</dbReference>
<comment type="caution">
    <text evidence="2">The sequence shown here is derived from an EMBL/GenBank/DDBJ whole genome shotgun (WGS) entry which is preliminary data.</text>
</comment>
<feature type="region of interest" description="Disordered" evidence="1">
    <location>
        <begin position="233"/>
        <end position="284"/>
    </location>
</feature>
<gene>
    <name evidence="2" type="ORF">O0I10_001010</name>
</gene>
<dbReference type="EMBL" id="JARTCD010000003">
    <property type="protein sequence ID" value="KAJ8662834.1"/>
    <property type="molecule type" value="Genomic_DNA"/>
</dbReference>
<evidence type="ECO:0000256" key="1">
    <source>
        <dbReference type="SAM" id="MobiDB-lite"/>
    </source>
</evidence>
<feature type="compositionally biased region" description="Low complexity" evidence="1">
    <location>
        <begin position="261"/>
        <end position="284"/>
    </location>
</feature>
<dbReference type="Proteomes" id="UP001234581">
    <property type="component" value="Unassembled WGS sequence"/>
</dbReference>
<name>A0AAD8DGQ6_9FUNG</name>
<feature type="compositionally biased region" description="Polar residues" evidence="1">
    <location>
        <begin position="437"/>
        <end position="452"/>
    </location>
</feature>
<proteinExistence type="predicted"/>
<feature type="compositionally biased region" description="Polar residues" evidence="1">
    <location>
        <begin position="79"/>
        <end position="98"/>
    </location>
</feature>
<feature type="compositionally biased region" description="Low complexity" evidence="1">
    <location>
        <begin position="298"/>
        <end position="317"/>
    </location>
</feature>
<dbReference type="GeneID" id="83208429"/>
<feature type="region of interest" description="Disordered" evidence="1">
    <location>
        <begin position="298"/>
        <end position="364"/>
    </location>
</feature>
<accession>A0AAD8DGQ6</accession>
<feature type="compositionally biased region" description="Polar residues" evidence="1">
    <location>
        <begin position="465"/>
        <end position="486"/>
    </location>
</feature>
<keyword evidence="3" id="KW-1185">Reference proteome</keyword>
<reference evidence="2 3" key="1">
    <citation type="submission" date="2023-03" db="EMBL/GenBank/DDBJ databases">
        <title>Genome sequence of Lichtheimia ornata CBS 291.66.</title>
        <authorList>
            <person name="Mohabir J.T."/>
            <person name="Shea T.P."/>
            <person name="Kurbessoian T."/>
            <person name="Berby B."/>
            <person name="Fontaine J."/>
            <person name="Livny J."/>
            <person name="Gnirke A."/>
            <person name="Stajich J.E."/>
            <person name="Cuomo C.A."/>
        </authorList>
    </citation>
    <scope>NUCLEOTIDE SEQUENCE [LARGE SCALE GENOMIC DNA]</scope>
    <source>
        <strain evidence="2">CBS 291.66</strain>
    </source>
</reference>
<evidence type="ECO:0000313" key="3">
    <source>
        <dbReference type="Proteomes" id="UP001234581"/>
    </source>
</evidence>
<dbReference type="AlphaFoldDB" id="A0AAD8DGQ6"/>
<feature type="region of interest" description="Disordered" evidence="1">
    <location>
        <begin position="65"/>
        <end position="105"/>
    </location>
</feature>